<dbReference type="EMBL" id="KZ345983">
    <property type="protein sequence ID" value="PIO71336.1"/>
    <property type="molecule type" value="Genomic_DNA"/>
</dbReference>
<evidence type="ECO:0000313" key="2">
    <source>
        <dbReference type="Proteomes" id="UP000230423"/>
    </source>
</evidence>
<name>A0A2G9UMG8_TELCI</name>
<gene>
    <name evidence="1" type="ORF">TELCIR_06771</name>
</gene>
<dbReference type="OrthoDB" id="5865682at2759"/>
<dbReference type="AlphaFoldDB" id="A0A2G9UMG8"/>
<organism evidence="1 2">
    <name type="scientific">Teladorsagia circumcincta</name>
    <name type="common">Brown stomach worm</name>
    <name type="synonym">Ostertagia circumcincta</name>
    <dbReference type="NCBI Taxonomy" id="45464"/>
    <lineage>
        <taxon>Eukaryota</taxon>
        <taxon>Metazoa</taxon>
        <taxon>Ecdysozoa</taxon>
        <taxon>Nematoda</taxon>
        <taxon>Chromadorea</taxon>
        <taxon>Rhabditida</taxon>
        <taxon>Rhabditina</taxon>
        <taxon>Rhabditomorpha</taxon>
        <taxon>Strongyloidea</taxon>
        <taxon>Trichostrongylidae</taxon>
        <taxon>Teladorsagia</taxon>
    </lineage>
</organism>
<accession>A0A2G9UMG8</accession>
<sequence>MDYVMQRVHEEHRGKKTRLSFLTRDDLWNVTKKYKIKPRPREASDPKYIAMRRREHKLNEIIKICTEIEDQAKLLAQNNSTDSLKKLDAIRKQLKVVAAVASSPSPTDLAPCQNFTQEEVKPQVMRLELLPIPRSIPRGLKVPKSESKPFTEFHEQEILIWDPPLEPGPSHWR</sequence>
<evidence type="ECO:0000313" key="1">
    <source>
        <dbReference type="EMBL" id="PIO71336.1"/>
    </source>
</evidence>
<protein>
    <submittedName>
        <fullName evidence="1">Uncharacterized protein</fullName>
    </submittedName>
</protein>
<keyword evidence="2" id="KW-1185">Reference proteome</keyword>
<reference evidence="1 2" key="1">
    <citation type="submission" date="2015-09" db="EMBL/GenBank/DDBJ databases">
        <title>Draft genome of the parasitic nematode Teladorsagia circumcincta isolate WARC Sus (inbred).</title>
        <authorList>
            <person name="Mitreva M."/>
        </authorList>
    </citation>
    <scope>NUCLEOTIDE SEQUENCE [LARGE SCALE GENOMIC DNA]</scope>
    <source>
        <strain evidence="1 2">S</strain>
    </source>
</reference>
<dbReference type="Proteomes" id="UP000230423">
    <property type="component" value="Unassembled WGS sequence"/>
</dbReference>
<proteinExistence type="predicted"/>